<sequence>MKTSIATISISGTLVEKLSAIASRGYDAVEIFENDLLSAAQSAKEIGAICRDLGLEVAMLQPFRDYEGLSPDLRARAEERMRRKFAVMEDLGTDLILLCSNCSPHAVGERDVLLEDLARIAGIAGEHDKRLAYEALAWGTHINDHRDAWALVRDVDHPALGLTLDSFHSLSRNIPSASIGDIRADKLFIVQWADAPILQMDLLNWSRHFRCMPGQGDFPLVEFGAQLRRIGYDGYWSLEIFNDRFRAGSASSVARDGIRGLKVLHDQSGIALRRAAELPAPVAPQGVEFIEFAASHAEAEEFGRIFHALGFAPVGRHRSKDVVRWQQGGINLVINSEPEGLAHSFDMVHGGSVCALGLTVDDQQGAIDRAAALDIDRFAQSVAPDEWQIPALRGVGGSLFYLVDGATRDAMWAEEFPHALEQAKQDGLLTSVDHIAQTMQYEEFLGWLLYYTSLFDFTKTPQLEIADPMGIVYSQAVESRAGSVAGAGKPLRFTLNGSMAANALSTRFLHNYFGAGVQHIAFACDDIFAAAAKAKDAGLPFLAVGPNYYADLEARFGLDADLVARMAEHNIMYDRDDNGEYFQFYSRAVAKRIFFEVVQRRGYDAYGAANASVRLSAQAAHRDPVDF</sequence>
<dbReference type="InterPro" id="IPR050312">
    <property type="entry name" value="IolE/XylAMocC-like"/>
</dbReference>
<feature type="binding site" evidence="1">
    <location>
        <position position="434"/>
    </location>
    <ligand>
        <name>Mg(2+)</name>
        <dbReference type="ChEBI" id="CHEBI:18420"/>
    </ligand>
</feature>
<comment type="similarity">
    <text evidence="1">Belongs to the bacterial two-domain DSD family.</text>
</comment>
<comment type="function">
    <text evidence="1">Catalyzes the conversion of 3-dehydroshikimate to protocatechuate (3,4-dihydroxybenzoate), a common intermediate of quinate and shikimate degradation pathways.</text>
</comment>
<keyword evidence="4" id="KW-1185">Reference proteome</keyword>
<dbReference type="GO" id="GO:0046565">
    <property type="term" value="F:3-dehydroshikimate dehydratase activity"/>
    <property type="evidence" value="ECO:0007669"/>
    <property type="project" value="UniProtKB-UniRule"/>
</dbReference>
<dbReference type="GO" id="GO:0016853">
    <property type="term" value="F:isomerase activity"/>
    <property type="evidence" value="ECO:0007669"/>
    <property type="project" value="UniProtKB-KW"/>
</dbReference>
<name>A0A437NDH5_9SPHN</name>
<dbReference type="Gene3D" id="3.10.180.10">
    <property type="entry name" value="2,3-Dihydroxybiphenyl 1,2-Dioxygenase, domain 1"/>
    <property type="match status" value="2"/>
</dbReference>
<keyword evidence="1" id="KW-0456">Lyase</keyword>
<evidence type="ECO:0000259" key="2">
    <source>
        <dbReference type="PROSITE" id="PS51819"/>
    </source>
</evidence>
<protein>
    <recommendedName>
        <fullName evidence="1">3-dehydroshikimate dehydratase</fullName>
        <shortName evidence="1">DSD</shortName>
        <ecNumber evidence="1">4.2.1.118</ecNumber>
    </recommendedName>
</protein>
<dbReference type="InterPro" id="IPR037523">
    <property type="entry name" value="VOC_core"/>
</dbReference>
<feature type="binding site" evidence="1">
    <location>
        <position position="134"/>
    </location>
    <ligand>
        <name>a divalent metal cation</name>
        <dbReference type="ChEBI" id="CHEBI:60240"/>
        <note>catalytic</note>
    </ligand>
</feature>
<dbReference type="SUPFAM" id="SSF54593">
    <property type="entry name" value="Glyoxalase/Bleomycin resistance protein/Dihydroxybiphenyl dioxygenase"/>
    <property type="match status" value="1"/>
</dbReference>
<feature type="binding site" evidence="1">
    <location>
        <position position="165"/>
    </location>
    <ligand>
        <name>a divalent metal cation</name>
        <dbReference type="ChEBI" id="CHEBI:60240"/>
        <note>catalytic</note>
    </ligand>
</feature>
<feature type="binding site" evidence="1">
    <location>
        <position position="519"/>
    </location>
    <ligand>
        <name>Mg(2+)</name>
        <dbReference type="ChEBI" id="CHEBI:18420"/>
    </ligand>
</feature>
<dbReference type="Pfam" id="PF01261">
    <property type="entry name" value="AP_endonuc_2"/>
    <property type="match status" value="1"/>
</dbReference>
<dbReference type="OrthoDB" id="9780241at2"/>
<feature type="domain" description="VOC" evidence="2">
    <location>
        <begin position="286"/>
        <end position="405"/>
    </location>
</feature>
<organism evidence="3 4">
    <name type="scientific">Novosphingobium umbonatum</name>
    <dbReference type="NCBI Taxonomy" id="1908524"/>
    <lineage>
        <taxon>Bacteria</taxon>
        <taxon>Pseudomonadati</taxon>
        <taxon>Pseudomonadota</taxon>
        <taxon>Alphaproteobacteria</taxon>
        <taxon>Sphingomonadales</taxon>
        <taxon>Sphingomonadaceae</taxon>
        <taxon>Novosphingobium</taxon>
    </lineage>
</organism>
<keyword evidence="3" id="KW-0413">Isomerase</keyword>
<dbReference type="Pfam" id="PF14696">
    <property type="entry name" value="Glyoxalase_5"/>
    <property type="match status" value="1"/>
</dbReference>
<gene>
    <name evidence="3" type="ORF">EOE18_01380</name>
</gene>
<dbReference type="PROSITE" id="PS51819">
    <property type="entry name" value="VOC"/>
    <property type="match status" value="2"/>
</dbReference>
<proteinExistence type="inferred from homology"/>
<feature type="domain" description="VOC" evidence="2">
    <location>
        <begin position="431"/>
        <end position="587"/>
    </location>
</feature>
<evidence type="ECO:0000313" key="4">
    <source>
        <dbReference type="Proteomes" id="UP000282837"/>
    </source>
</evidence>
<dbReference type="EC" id="4.2.1.118" evidence="1"/>
<dbReference type="GO" id="GO:0046279">
    <property type="term" value="P:3,4-dihydroxybenzoate biosynthetic process"/>
    <property type="evidence" value="ECO:0007669"/>
    <property type="project" value="UniProtKB-UniRule"/>
</dbReference>
<dbReference type="InterPro" id="IPR013022">
    <property type="entry name" value="Xyl_isomerase-like_TIM-brl"/>
</dbReference>
<comment type="caution">
    <text evidence="3">The sequence shown here is derived from an EMBL/GenBank/DDBJ whole genome shotgun (WGS) entry which is preliminary data.</text>
</comment>
<dbReference type="GO" id="GO:0046872">
    <property type="term" value="F:metal ion binding"/>
    <property type="evidence" value="ECO:0007669"/>
    <property type="project" value="UniProtKB-UniRule"/>
</dbReference>
<dbReference type="EMBL" id="SACO01000001">
    <property type="protein sequence ID" value="RVU07967.1"/>
    <property type="molecule type" value="Genomic_DNA"/>
</dbReference>
<dbReference type="UniPathway" id="UPA00088"/>
<accession>A0A437NDH5</accession>
<feature type="binding site" evidence="1">
    <location>
        <position position="239"/>
    </location>
    <ligand>
        <name>a divalent metal cation</name>
        <dbReference type="ChEBI" id="CHEBI:60240"/>
        <note>catalytic</note>
    </ligand>
</feature>
<comment type="cofactor">
    <cofactor evidence="1">
        <name>a divalent metal cation</name>
        <dbReference type="ChEBI" id="CHEBI:60240"/>
    </cofactor>
</comment>
<dbReference type="PANTHER" id="PTHR12110:SF21">
    <property type="entry name" value="XYLOSE ISOMERASE-LIKE TIM BARREL DOMAIN-CONTAINING PROTEIN"/>
    <property type="match status" value="1"/>
</dbReference>
<comment type="pathway">
    <text evidence="1">Aromatic compound metabolism; 3,4-dihydroxybenzoate biosynthesis.</text>
</comment>
<reference evidence="3 4" key="1">
    <citation type="submission" date="2019-01" db="EMBL/GenBank/DDBJ databases">
        <authorList>
            <person name="Chen W.-M."/>
        </authorList>
    </citation>
    <scope>NUCLEOTIDE SEQUENCE [LARGE SCALE GENOMIC DNA]</scope>
    <source>
        <strain evidence="3 4">FSY-9</strain>
    </source>
</reference>
<dbReference type="InterPro" id="IPR043700">
    <property type="entry name" value="DSD"/>
</dbReference>
<dbReference type="Proteomes" id="UP000282837">
    <property type="component" value="Unassembled WGS sequence"/>
</dbReference>
<feature type="binding site" evidence="1">
    <location>
        <position position="191"/>
    </location>
    <ligand>
        <name>a divalent metal cation</name>
        <dbReference type="ChEBI" id="CHEBI:60240"/>
        <note>catalytic</note>
    </ligand>
</feature>
<dbReference type="AlphaFoldDB" id="A0A437NDH5"/>
<comment type="catalytic activity">
    <reaction evidence="1">
        <text>3-dehydroshikimate = 3,4-dihydroxybenzoate + H2O</text>
        <dbReference type="Rhea" id="RHEA:24848"/>
        <dbReference type="ChEBI" id="CHEBI:15377"/>
        <dbReference type="ChEBI" id="CHEBI:16630"/>
        <dbReference type="ChEBI" id="CHEBI:36241"/>
        <dbReference type="EC" id="4.2.1.118"/>
    </reaction>
</comment>
<dbReference type="InterPro" id="IPR036237">
    <property type="entry name" value="Xyl_isomerase-like_sf"/>
</dbReference>
<feature type="binding site" evidence="1">
    <location>
        <position position="596"/>
    </location>
    <ligand>
        <name>Mg(2+)</name>
        <dbReference type="ChEBI" id="CHEBI:18420"/>
    </ligand>
</feature>
<dbReference type="PANTHER" id="PTHR12110">
    <property type="entry name" value="HYDROXYPYRUVATE ISOMERASE"/>
    <property type="match status" value="1"/>
</dbReference>
<evidence type="ECO:0000256" key="1">
    <source>
        <dbReference type="HAMAP-Rule" id="MF_02238"/>
    </source>
</evidence>
<dbReference type="SUPFAM" id="SSF51658">
    <property type="entry name" value="Xylose isomerase-like"/>
    <property type="match status" value="1"/>
</dbReference>
<dbReference type="HAMAP" id="MF_02238">
    <property type="entry name" value="DSD"/>
    <property type="match status" value="1"/>
</dbReference>
<dbReference type="InterPro" id="IPR029068">
    <property type="entry name" value="Glyas_Bleomycin-R_OHBP_Dase"/>
</dbReference>
<keyword evidence="3" id="KW-0670">Pyruvate</keyword>
<evidence type="ECO:0000313" key="3">
    <source>
        <dbReference type="EMBL" id="RVU07967.1"/>
    </source>
</evidence>
<keyword evidence="1" id="KW-0479">Metal-binding</keyword>
<dbReference type="Gene3D" id="3.20.20.150">
    <property type="entry name" value="Divalent-metal-dependent TIM barrel enzymes"/>
    <property type="match status" value="1"/>
</dbReference>